<evidence type="ECO:0000256" key="1">
    <source>
        <dbReference type="ARBA" id="ARBA00022741"/>
    </source>
</evidence>
<keyword evidence="2 4" id="KW-0067">ATP-binding</keyword>
<name>A0A9N9IIB7_9GLOM</name>
<dbReference type="InterPro" id="IPR017441">
    <property type="entry name" value="Protein_kinase_ATP_BS"/>
</dbReference>
<proteinExistence type="predicted"/>
<dbReference type="GO" id="GO:0000796">
    <property type="term" value="C:condensin complex"/>
    <property type="evidence" value="ECO:0007669"/>
    <property type="project" value="TreeGrafter"/>
</dbReference>
<comment type="caution">
    <text evidence="6">The sequence shown here is derived from an EMBL/GenBank/DDBJ whole genome shotgun (WGS) entry which is preliminary data.</text>
</comment>
<evidence type="ECO:0000313" key="7">
    <source>
        <dbReference type="Proteomes" id="UP000789570"/>
    </source>
</evidence>
<dbReference type="OrthoDB" id="5575062at2759"/>
<dbReference type="PROSITE" id="PS00107">
    <property type="entry name" value="PROTEIN_KINASE_ATP"/>
    <property type="match status" value="1"/>
</dbReference>
<evidence type="ECO:0000256" key="4">
    <source>
        <dbReference type="PROSITE-ProRule" id="PRU10141"/>
    </source>
</evidence>
<reference evidence="6" key="1">
    <citation type="submission" date="2021-06" db="EMBL/GenBank/DDBJ databases">
        <authorList>
            <person name="Kallberg Y."/>
            <person name="Tangrot J."/>
            <person name="Rosling A."/>
        </authorList>
    </citation>
    <scope>NUCLEOTIDE SEQUENCE</scope>
    <source>
        <strain evidence="6">UK204</strain>
    </source>
</reference>
<keyword evidence="1 4" id="KW-0547">Nucleotide-binding</keyword>
<gene>
    <name evidence="6" type="ORF">FCALED_LOCUS15353</name>
</gene>
<dbReference type="SUPFAM" id="SSF56112">
    <property type="entry name" value="Protein kinase-like (PK-like)"/>
    <property type="match status" value="1"/>
</dbReference>
<feature type="non-terminal residue" evidence="6">
    <location>
        <position position="1"/>
    </location>
</feature>
<dbReference type="AlphaFoldDB" id="A0A9N9IIB7"/>
<keyword evidence="7" id="KW-1185">Reference proteome</keyword>
<dbReference type="EMBL" id="CAJVPQ010013693">
    <property type="protein sequence ID" value="CAG8736773.1"/>
    <property type="molecule type" value="Genomic_DNA"/>
</dbReference>
<dbReference type="Proteomes" id="UP000789570">
    <property type="component" value="Unassembled WGS sequence"/>
</dbReference>
<feature type="coiled-coil region" evidence="5">
    <location>
        <begin position="155"/>
        <end position="189"/>
    </location>
</feature>
<organism evidence="6 7">
    <name type="scientific">Funneliformis caledonium</name>
    <dbReference type="NCBI Taxonomy" id="1117310"/>
    <lineage>
        <taxon>Eukaryota</taxon>
        <taxon>Fungi</taxon>
        <taxon>Fungi incertae sedis</taxon>
        <taxon>Mucoromycota</taxon>
        <taxon>Glomeromycotina</taxon>
        <taxon>Glomeromycetes</taxon>
        <taxon>Glomerales</taxon>
        <taxon>Glomeraceae</taxon>
        <taxon>Funneliformis</taxon>
    </lineage>
</organism>
<sequence>SHLLILGGARTLSGQLIDKFGTINVGGNQVYKDAMSSKFSSDITSETISKLENDRSHFEMQWKELNEKIRSLEPRFQEKKNGISKLEFELSKLEMGASACANRILYTEKRVTELRQKNNPSIDDTRRMGQLRIQIDHLTQELDGLKRPFKIEEEIKILQDKILEIGEELDEIKENLDEKTEIINRIRAIELKIKTQVEDSERNLVENKQKEIHWRDSLSKLTLHEIGGDDKQEFQIYTNDELNAMDKDKIQGEIDDLKKIQNANPNLSVLEDYRIREKEYLSRVRDFEEITSKRDECKKEYDQMYQMITLGGNAELEGIIFSVMSAKKSWKDISNISSHPSGNTQKKNHRNLSNARTIIPKSNVKTSYVIKFTNFFIQLLLKDCDFHSQDFKECLKDFGIKYLDPQYYNVHSEIGSGGFASVHAACWKGTPTTYAIKKFAKRTTDEMILHEYFIRESNYSLVLEYVDGGTLGKYLRDNASTFKWESQLKFA</sequence>
<keyword evidence="5" id="KW-0175">Coiled coil</keyword>
<feature type="binding site" evidence="4">
    <location>
        <position position="438"/>
    </location>
    <ligand>
        <name>ATP</name>
        <dbReference type="ChEBI" id="CHEBI:30616"/>
    </ligand>
</feature>
<evidence type="ECO:0000256" key="3">
    <source>
        <dbReference type="ARBA" id="ARBA00023242"/>
    </source>
</evidence>
<dbReference type="Gene3D" id="1.10.510.10">
    <property type="entry name" value="Transferase(Phosphotransferase) domain 1"/>
    <property type="match status" value="1"/>
</dbReference>
<accession>A0A9N9IIB7</accession>
<dbReference type="GO" id="GO:0007076">
    <property type="term" value="P:mitotic chromosome condensation"/>
    <property type="evidence" value="ECO:0007669"/>
    <property type="project" value="TreeGrafter"/>
</dbReference>
<protein>
    <submittedName>
        <fullName evidence="6">17921_t:CDS:1</fullName>
    </submittedName>
</protein>
<dbReference type="InterPro" id="IPR011009">
    <property type="entry name" value="Kinase-like_dom_sf"/>
</dbReference>
<dbReference type="PANTHER" id="PTHR18937">
    <property type="entry name" value="STRUCTURAL MAINTENANCE OF CHROMOSOMES SMC FAMILY MEMBER"/>
    <property type="match status" value="1"/>
</dbReference>
<evidence type="ECO:0000256" key="2">
    <source>
        <dbReference type="ARBA" id="ARBA00022840"/>
    </source>
</evidence>
<evidence type="ECO:0000256" key="5">
    <source>
        <dbReference type="SAM" id="Coils"/>
    </source>
</evidence>
<evidence type="ECO:0000313" key="6">
    <source>
        <dbReference type="EMBL" id="CAG8736773.1"/>
    </source>
</evidence>
<dbReference type="PANTHER" id="PTHR18937:SF172">
    <property type="entry name" value="STRUCTURAL MAINTENANCE OF CHROMOSOMES PROTEIN"/>
    <property type="match status" value="1"/>
</dbReference>
<dbReference type="Gene3D" id="1.10.287.1490">
    <property type="match status" value="1"/>
</dbReference>
<feature type="non-terminal residue" evidence="6">
    <location>
        <position position="491"/>
    </location>
</feature>
<keyword evidence="3" id="KW-0539">Nucleus</keyword>
<dbReference type="GO" id="GO:0005524">
    <property type="term" value="F:ATP binding"/>
    <property type="evidence" value="ECO:0007669"/>
    <property type="project" value="UniProtKB-UniRule"/>
</dbReference>